<gene>
    <name evidence="1" type="ORF">GGQ61_001832</name>
</gene>
<dbReference type="AlphaFoldDB" id="A0A839ZX65"/>
<dbReference type="RefSeq" id="WP_183771708.1">
    <property type="nucleotide sequence ID" value="NZ_JACIDK010000002.1"/>
</dbReference>
<dbReference type="EMBL" id="JACIDK010000002">
    <property type="protein sequence ID" value="MBB3891115.1"/>
    <property type="molecule type" value="Genomic_DNA"/>
</dbReference>
<keyword evidence="2" id="KW-1185">Reference proteome</keyword>
<evidence type="ECO:0000313" key="2">
    <source>
        <dbReference type="Proteomes" id="UP000530564"/>
    </source>
</evidence>
<dbReference type="Proteomes" id="UP000530564">
    <property type="component" value="Unassembled WGS sequence"/>
</dbReference>
<sequence length="127" mass="14134">MSAAARVTPFRRSYADPMFLFAARRPMAPASAQMIDEVITHADVAVRMSGQRLKLRLSAGMIEQLQAQGKLGEDAWRLADLTVIWDEAEGQVHTVRDDARLRDAADSWADWDALFDEESFRPVSAAA</sequence>
<proteinExistence type="predicted"/>
<evidence type="ECO:0000313" key="1">
    <source>
        <dbReference type="EMBL" id="MBB3891115.1"/>
    </source>
</evidence>
<organism evidence="1 2">
    <name type="scientific">Phenylobacterium haematophilum</name>
    <dbReference type="NCBI Taxonomy" id="98513"/>
    <lineage>
        <taxon>Bacteria</taxon>
        <taxon>Pseudomonadati</taxon>
        <taxon>Pseudomonadota</taxon>
        <taxon>Alphaproteobacteria</taxon>
        <taxon>Caulobacterales</taxon>
        <taxon>Caulobacteraceae</taxon>
        <taxon>Phenylobacterium</taxon>
    </lineage>
</organism>
<reference evidence="1 2" key="1">
    <citation type="submission" date="2020-08" db="EMBL/GenBank/DDBJ databases">
        <title>Genomic Encyclopedia of Type Strains, Phase IV (KMG-IV): sequencing the most valuable type-strain genomes for metagenomic binning, comparative biology and taxonomic classification.</title>
        <authorList>
            <person name="Goeker M."/>
        </authorList>
    </citation>
    <scope>NUCLEOTIDE SEQUENCE [LARGE SCALE GENOMIC DNA]</scope>
    <source>
        <strain evidence="1 2">DSM 21793</strain>
    </source>
</reference>
<protein>
    <submittedName>
        <fullName evidence="1">Uncharacterized protein</fullName>
    </submittedName>
</protein>
<comment type="caution">
    <text evidence="1">The sequence shown here is derived from an EMBL/GenBank/DDBJ whole genome shotgun (WGS) entry which is preliminary data.</text>
</comment>
<name>A0A839ZX65_9CAUL</name>
<accession>A0A839ZX65</accession>